<accession>A0A2P8DCD4</accession>
<proteinExistence type="predicted"/>
<dbReference type="RefSeq" id="WP_146146658.1">
    <property type="nucleotide sequence ID" value="NZ_PYGD01000001.1"/>
</dbReference>
<evidence type="ECO:0000313" key="2">
    <source>
        <dbReference type="Proteomes" id="UP000240572"/>
    </source>
</evidence>
<dbReference type="Proteomes" id="UP000240572">
    <property type="component" value="Unassembled WGS sequence"/>
</dbReference>
<keyword evidence="1" id="KW-0808">Transferase</keyword>
<dbReference type="Gene3D" id="3.90.550.10">
    <property type="entry name" value="Spore Coat Polysaccharide Biosynthesis Protein SpsA, Chain A"/>
    <property type="match status" value="1"/>
</dbReference>
<dbReference type="EMBL" id="PYGD01000001">
    <property type="protein sequence ID" value="PSK94880.1"/>
    <property type="molecule type" value="Genomic_DNA"/>
</dbReference>
<dbReference type="PANTHER" id="PTHR43630">
    <property type="entry name" value="POLY-BETA-1,6-N-ACETYL-D-GLUCOSAMINE SYNTHASE"/>
    <property type="match status" value="1"/>
</dbReference>
<comment type="caution">
    <text evidence="1">The sequence shown here is derived from an EMBL/GenBank/DDBJ whole genome shotgun (WGS) entry which is preliminary data.</text>
</comment>
<organism evidence="1 2">
    <name type="scientific">Taibaiella chishuiensis</name>
    <dbReference type="NCBI Taxonomy" id="1434707"/>
    <lineage>
        <taxon>Bacteria</taxon>
        <taxon>Pseudomonadati</taxon>
        <taxon>Bacteroidota</taxon>
        <taxon>Chitinophagia</taxon>
        <taxon>Chitinophagales</taxon>
        <taxon>Chitinophagaceae</taxon>
        <taxon>Taibaiella</taxon>
    </lineage>
</organism>
<dbReference type="PANTHER" id="PTHR43630:SF2">
    <property type="entry name" value="GLYCOSYLTRANSFERASE"/>
    <property type="match status" value="1"/>
</dbReference>
<dbReference type="GO" id="GO:0016740">
    <property type="term" value="F:transferase activity"/>
    <property type="evidence" value="ECO:0007669"/>
    <property type="project" value="UniProtKB-KW"/>
</dbReference>
<evidence type="ECO:0000313" key="1">
    <source>
        <dbReference type="EMBL" id="PSK94880.1"/>
    </source>
</evidence>
<dbReference type="InterPro" id="IPR029044">
    <property type="entry name" value="Nucleotide-diphossugar_trans"/>
</dbReference>
<dbReference type="OrthoDB" id="9815923at2"/>
<gene>
    <name evidence="1" type="ORF">B0I18_1011043</name>
</gene>
<dbReference type="AlphaFoldDB" id="A0A2P8DCD4"/>
<sequence length="300" mass="35450">MMTISGFTYVRNGFKYGYPFIPSLQSLLPVVDELIVVVGDSTDGTREAIVALNDPRIKIIDTVWDEKMREGGTIFAQQSNLGLDQVSGQWAVHLQVDEVLHENDQARLRQLIYTADKDPQVEGLLFPFYHFWGDFNHIRNTRKTHPFEIRAFRNTGRIWSYKDSQGFRKYSSEEAYRAGEAGEKLRVLNSHVPVYHYSYSRNPALMKRKADYFNRFWHNDEWVHNHTTQKPFDFNEVDRLERFDKPHPVYMNETIAAQDWTFDYDPAQSNMSLKDRVMFLLNKLTGKRLFEFENYKLIRK</sequence>
<protein>
    <submittedName>
        <fullName evidence="1">Glycosyltransferase involved in cell wall biosynthesis</fullName>
    </submittedName>
</protein>
<keyword evidence="2" id="KW-1185">Reference proteome</keyword>
<reference evidence="1 2" key="1">
    <citation type="submission" date="2018-03" db="EMBL/GenBank/DDBJ databases">
        <title>Genomic Encyclopedia of Type Strains, Phase III (KMG-III): the genomes of soil and plant-associated and newly described type strains.</title>
        <authorList>
            <person name="Whitman W."/>
        </authorList>
    </citation>
    <scope>NUCLEOTIDE SEQUENCE [LARGE SCALE GENOMIC DNA]</scope>
    <source>
        <strain evidence="1 2">CGMCC 1.12700</strain>
    </source>
</reference>
<name>A0A2P8DCD4_9BACT</name>
<dbReference type="SUPFAM" id="SSF53448">
    <property type="entry name" value="Nucleotide-diphospho-sugar transferases"/>
    <property type="match status" value="1"/>
</dbReference>